<protein>
    <submittedName>
        <fullName evidence="2">Uncharacterized protein</fullName>
    </submittedName>
</protein>
<keyword evidence="1" id="KW-1133">Transmembrane helix</keyword>
<proteinExistence type="predicted"/>
<keyword evidence="1" id="KW-0812">Transmembrane</keyword>
<feature type="transmembrane region" description="Helical" evidence="1">
    <location>
        <begin position="36"/>
        <end position="60"/>
    </location>
</feature>
<reference evidence="2" key="1">
    <citation type="submission" date="2014-11" db="EMBL/GenBank/DDBJ databases">
        <authorList>
            <person name="Amaro Gonzalez C."/>
        </authorList>
    </citation>
    <scope>NUCLEOTIDE SEQUENCE</scope>
</reference>
<accession>A0A0E9U913</accession>
<keyword evidence="1" id="KW-0472">Membrane</keyword>
<name>A0A0E9U913_ANGAN</name>
<evidence type="ECO:0000256" key="1">
    <source>
        <dbReference type="SAM" id="Phobius"/>
    </source>
</evidence>
<dbReference type="EMBL" id="GBXM01046266">
    <property type="protein sequence ID" value="JAH62311.1"/>
    <property type="molecule type" value="Transcribed_RNA"/>
</dbReference>
<organism evidence="2">
    <name type="scientific">Anguilla anguilla</name>
    <name type="common">European freshwater eel</name>
    <name type="synonym">Muraena anguilla</name>
    <dbReference type="NCBI Taxonomy" id="7936"/>
    <lineage>
        <taxon>Eukaryota</taxon>
        <taxon>Metazoa</taxon>
        <taxon>Chordata</taxon>
        <taxon>Craniata</taxon>
        <taxon>Vertebrata</taxon>
        <taxon>Euteleostomi</taxon>
        <taxon>Actinopterygii</taxon>
        <taxon>Neopterygii</taxon>
        <taxon>Teleostei</taxon>
        <taxon>Anguilliformes</taxon>
        <taxon>Anguillidae</taxon>
        <taxon>Anguilla</taxon>
    </lineage>
</organism>
<dbReference type="AlphaFoldDB" id="A0A0E9U913"/>
<sequence length="62" mass="6808">MENIATLRAVLHFAFSPSCPLCQCMYFLSFPDGRLIASVALCQSCFIWSASYTGVLVTVAQQ</sequence>
<evidence type="ECO:0000313" key="2">
    <source>
        <dbReference type="EMBL" id="JAH62311.1"/>
    </source>
</evidence>
<reference evidence="2" key="2">
    <citation type="journal article" date="2015" name="Fish Shellfish Immunol.">
        <title>Early steps in the European eel (Anguilla anguilla)-Vibrio vulnificus interaction in the gills: Role of the RtxA13 toxin.</title>
        <authorList>
            <person name="Callol A."/>
            <person name="Pajuelo D."/>
            <person name="Ebbesson L."/>
            <person name="Teles M."/>
            <person name="MacKenzie S."/>
            <person name="Amaro C."/>
        </authorList>
    </citation>
    <scope>NUCLEOTIDE SEQUENCE</scope>
</reference>